<dbReference type="EMBL" id="BPRH01003606">
    <property type="protein sequence ID" value="GJF10000.1"/>
    <property type="molecule type" value="Genomic_DNA"/>
</dbReference>
<reference evidence="2 3" key="1">
    <citation type="submission" date="2021-08" db="EMBL/GenBank/DDBJ databases">
        <title>Draft genome sequence of Mycolicibacterium sp. NGTWS1702 strain.</title>
        <authorList>
            <person name="Matsumoto M."/>
            <person name="Tang B.C.C."/>
            <person name="Machida Y."/>
            <person name="Matoyama H."/>
            <person name="Kishihara T."/>
            <person name="Sato S."/>
            <person name="Kondo I."/>
            <person name="Sano M."/>
            <person name="Kato G."/>
        </authorList>
    </citation>
    <scope>NUCLEOTIDE SEQUENCE [LARGE SCALE GENOMIC DNA]</scope>
    <source>
        <strain evidence="2 3">NGTWSNA01</strain>
    </source>
</reference>
<sequence>MEKPEPADPTLSKSSTLDDDSGQDNAAAIANSAHVDTPKAAHPLSCKSSTLDDDSGKDSDRIGSSKPWWENHPELEAITARVEAEIYSRPERPESHTPDPVLADYLSGDSVRELRNAREELAQAKVRYANAVHAARTAGLSWAQIGVILGVARQQLHRRFRHLTN</sequence>
<gene>
    <name evidence="2" type="ORF">NGTWS1702_34430</name>
</gene>
<keyword evidence="3" id="KW-1185">Reference proteome</keyword>
<feature type="region of interest" description="Disordered" evidence="1">
    <location>
        <begin position="1"/>
        <end position="68"/>
    </location>
</feature>
<evidence type="ECO:0008006" key="4">
    <source>
        <dbReference type="Google" id="ProtNLM"/>
    </source>
</evidence>
<dbReference type="Proteomes" id="UP001060504">
    <property type="component" value="Unassembled WGS sequence"/>
</dbReference>
<name>A0ABQ4V5U9_9MYCO</name>
<organism evidence="2 3">
    <name type="scientific">Mycolicibacterium cyprinidarum</name>
    <dbReference type="NCBI Taxonomy" id="2860311"/>
    <lineage>
        <taxon>Bacteria</taxon>
        <taxon>Bacillati</taxon>
        <taxon>Actinomycetota</taxon>
        <taxon>Actinomycetes</taxon>
        <taxon>Mycobacteriales</taxon>
        <taxon>Mycobacteriaceae</taxon>
        <taxon>Mycolicibacterium</taxon>
    </lineage>
</organism>
<evidence type="ECO:0000313" key="2">
    <source>
        <dbReference type="EMBL" id="GJF10000.1"/>
    </source>
</evidence>
<feature type="compositionally biased region" description="Basic and acidic residues" evidence="1">
    <location>
        <begin position="54"/>
        <end position="68"/>
    </location>
</feature>
<evidence type="ECO:0000313" key="3">
    <source>
        <dbReference type="Proteomes" id="UP001060504"/>
    </source>
</evidence>
<accession>A0ABQ4V5U9</accession>
<evidence type="ECO:0000256" key="1">
    <source>
        <dbReference type="SAM" id="MobiDB-lite"/>
    </source>
</evidence>
<proteinExistence type="predicted"/>
<protein>
    <recommendedName>
        <fullName evidence="4">Sigma-70 family RNA polymerase sigma factor</fullName>
    </recommendedName>
</protein>
<comment type="caution">
    <text evidence="2">The sequence shown here is derived from an EMBL/GenBank/DDBJ whole genome shotgun (WGS) entry which is preliminary data.</text>
</comment>